<dbReference type="InterPro" id="IPR036388">
    <property type="entry name" value="WH-like_DNA-bd_sf"/>
</dbReference>
<dbReference type="SUPFAM" id="SSF53850">
    <property type="entry name" value="Periplasmic binding protein-like II"/>
    <property type="match status" value="1"/>
</dbReference>
<dbReference type="OrthoDB" id="8583877at2"/>
<keyword evidence="2" id="KW-0805">Transcription regulation</keyword>
<protein>
    <submittedName>
        <fullName evidence="6">LysR family transcriptional regulator</fullName>
    </submittedName>
</protein>
<organism evidence="6 7">
    <name type="scientific">Parazoarcus communis SWub3 = DSM 12120</name>
    <dbReference type="NCBI Taxonomy" id="1121029"/>
    <lineage>
        <taxon>Bacteria</taxon>
        <taxon>Pseudomonadati</taxon>
        <taxon>Pseudomonadota</taxon>
        <taxon>Betaproteobacteria</taxon>
        <taxon>Rhodocyclales</taxon>
        <taxon>Zoogloeaceae</taxon>
        <taxon>Parazoarcus</taxon>
    </lineage>
</organism>
<dbReference type="PANTHER" id="PTHR30118">
    <property type="entry name" value="HTH-TYPE TRANSCRIPTIONAL REGULATOR LEUO-RELATED"/>
    <property type="match status" value="1"/>
</dbReference>
<evidence type="ECO:0000313" key="7">
    <source>
        <dbReference type="Proteomes" id="UP000248259"/>
    </source>
</evidence>
<reference evidence="6 7" key="1">
    <citation type="submission" date="2018-06" db="EMBL/GenBank/DDBJ databases">
        <title>Azoarcus communis strain SWub3 genome.</title>
        <authorList>
            <person name="Zorraquino Salvo V."/>
            <person name="Toubiana D."/>
            <person name="Blumwald E."/>
        </authorList>
    </citation>
    <scope>NUCLEOTIDE SEQUENCE [LARGE SCALE GENOMIC DNA]</scope>
    <source>
        <strain evidence="6 7">SWub3</strain>
    </source>
</reference>
<evidence type="ECO:0000256" key="1">
    <source>
        <dbReference type="ARBA" id="ARBA00009437"/>
    </source>
</evidence>
<evidence type="ECO:0000256" key="2">
    <source>
        <dbReference type="ARBA" id="ARBA00023015"/>
    </source>
</evidence>
<evidence type="ECO:0000256" key="3">
    <source>
        <dbReference type="ARBA" id="ARBA00023125"/>
    </source>
</evidence>
<dbReference type="PANTHER" id="PTHR30118:SF15">
    <property type="entry name" value="TRANSCRIPTIONAL REGULATORY PROTEIN"/>
    <property type="match status" value="1"/>
</dbReference>
<dbReference type="InterPro" id="IPR005119">
    <property type="entry name" value="LysR_subst-bd"/>
</dbReference>
<dbReference type="Proteomes" id="UP000248259">
    <property type="component" value="Unassembled WGS sequence"/>
</dbReference>
<comment type="similarity">
    <text evidence="1">Belongs to the LysR transcriptional regulatory family.</text>
</comment>
<dbReference type="PRINTS" id="PR00039">
    <property type="entry name" value="HTHLYSR"/>
</dbReference>
<accession>A0A323UVC1</accession>
<evidence type="ECO:0000256" key="4">
    <source>
        <dbReference type="ARBA" id="ARBA00023163"/>
    </source>
</evidence>
<name>A0A323UVC1_9RHOO</name>
<dbReference type="RefSeq" id="WP_110524270.1">
    <property type="nucleotide sequence ID" value="NZ_QKOE01000006.1"/>
</dbReference>
<evidence type="ECO:0000259" key="5">
    <source>
        <dbReference type="PROSITE" id="PS50931"/>
    </source>
</evidence>
<keyword evidence="7" id="KW-1185">Reference proteome</keyword>
<keyword evidence="4" id="KW-0804">Transcription</keyword>
<dbReference type="Pfam" id="PF03466">
    <property type="entry name" value="LysR_substrate"/>
    <property type="match status" value="1"/>
</dbReference>
<dbReference type="SUPFAM" id="SSF46785">
    <property type="entry name" value="Winged helix' DNA-binding domain"/>
    <property type="match status" value="1"/>
</dbReference>
<dbReference type="PROSITE" id="PS50931">
    <property type="entry name" value="HTH_LYSR"/>
    <property type="match status" value="1"/>
</dbReference>
<dbReference type="InterPro" id="IPR036390">
    <property type="entry name" value="WH_DNA-bd_sf"/>
</dbReference>
<feature type="domain" description="HTH lysR-type" evidence="5">
    <location>
        <begin position="6"/>
        <end position="63"/>
    </location>
</feature>
<sequence>MDLRQIDLNLLVIFNQLLIDHRVSAVAEHLNLTQPAVSNALKRLRVVLDDELFLRTARGMEPTPYAQQLAEPVAYALSTLHSALNQRVTFDPSTSQRTFSIAMTDIGEIYFMPTLMDALVERAPGVKISTVRNTAGSLREDMESGGVDLAIGLLPNLQAGFFQRRLFEQRYVCLYRKGHPRAGSPVSLETFCALEHLVVVATHTGHGEVDAILERAGIVRNVRLKVPHFTAVGHILANTDLIATVPERLARRCVAPFGLEISPHPATLPSIAIHLFWHGKAHRDPANRWLRQQVVELFAE</sequence>
<dbReference type="InterPro" id="IPR000847">
    <property type="entry name" value="LysR_HTH_N"/>
</dbReference>
<keyword evidence="3" id="KW-0238">DNA-binding</keyword>
<dbReference type="AlphaFoldDB" id="A0A323UVC1"/>
<evidence type="ECO:0000313" key="6">
    <source>
        <dbReference type="EMBL" id="PZA16509.1"/>
    </source>
</evidence>
<comment type="caution">
    <text evidence="6">The sequence shown here is derived from an EMBL/GenBank/DDBJ whole genome shotgun (WGS) entry which is preliminary data.</text>
</comment>
<dbReference type="Gene3D" id="1.10.10.10">
    <property type="entry name" value="Winged helix-like DNA-binding domain superfamily/Winged helix DNA-binding domain"/>
    <property type="match status" value="1"/>
</dbReference>
<gene>
    <name evidence="6" type="ORF">DNK49_10270</name>
</gene>
<dbReference type="Pfam" id="PF00126">
    <property type="entry name" value="HTH_1"/>
    <property type="match status" value="1"/>
</dbReference>
<dbReference type="CDD" id="cd08459">
    <property type="entry name" value="PBP2_DntR_NahR_LinR_like"/>
    <property type="match status" value="1"/>
</dbReference>
<proteinExistence type="inferred from homology"/>
<dbReference type="GO" id="GO:0003677">
    <property type="term" value="F:DNA binding"/>
    <property type="evidence" value="ECO:0007669"/>
    <property type="project" value="UniProtKB-KW"/>
</dbReference>
<dbReference type="InterPro" id="IPR050389">
    <property type="entry name" value="LysR-type_TF"/>
</dbReference>
<dbReference type="EMBL" id="QKOE01000006">
    <property type="protein sequence ID" value="PZA16509.1"/>
    <property type="molecule type" value="Genomic_DNA"/>
</dbReference>
<dbReference type="GO" id="GO:0003700">
    <property type="term" value="F:DNA-binding transcription factor activity"/>
    <property type="evidence" value="ECO:0007669"/>
    <property type="project" value="InterPro"/>
</dbReference>
<dbReference type="Gene3D" id="3.40.190.10">
    <property type="entry name" value="Periplasmic binding protein-like II"/>
    <property type="match status" value="2"/>
</dbReference>